<dbReference type="PIRSF" id="PIRSF002741">
    <property type="entry name" value="MppA"/>
    <property type="match status" value="1"/>
</dbReference>
<evidence type="ECO:0000313" key="8">
    <source>
        <dbReference type="Proteomes" id="UP000248066"/>
    </source>
</evidence>
<evidence type="ECO:0000313" key="7">
    <source>
        <dbReference type="EMBL" id="PYZ97070.1"/>
    </source>
</evidence>
<gene>
    <name evidence="7" type="ORF">CR205_00220</name>
</gene>
<dbReference type="PANTHER" id="PTHR30290">
    <property type="entry name" value="PERIPLASMIC BINDING COMPONENT OF ABC TRANSPORTER"/>
    <property type="match status" value="1"/>
</dbReference>
<dbReference type="Pfam" id="PF00496">
    <property type="entry name" value="SBP_bac_5"/>
    <property type="match status" value="1"/>
</dbReference>
<keyword evidence="8" id="KW-1185">Reference proteome</keyword>
<name>A0A2W0HAK9_9BACI</name>
<dbReference type="CDD" id="cd08493">
    <property type="entry name" value="PBP2_DppA_like"/>
    <property type="match status" value="1"/>
</dbReference>
<dbReference type="Gene3D" id="3.10.105.10">
    <property type="entry name" value="Dipeptide-binding Protein, Domain 3"/>
    <property type="match status" value="1"/>
</dbReference>
<comment type="caution">
    <text evidence="7">The sequence shown here is derived from an EMBL/GenBank/DDBJ whole genome shotgun (WGS) entry which is preliminary data.</text>
</comment>
<dbReference type="GO" id="GO:0043190">
    <property type="term" value="C:ATP-binding cassette (ABC) transporter complex"/>
    <property type="evidence" value="ECO:0007669"/>
    <property type="project" value="InterPro"/>
</dbReference>
<dbReference type="GO" id="GO:0015833">
    <property type="term" value="P:peptide transport"/>
    <property type="evidence" value="ECO:0007669"/>
    <property type="project" value="TreeGrafter"/>
</dbReference>
<dbReference type="GO" id="GO:1904680">
    <property type="term" value="F:peptide transmembrane transporter activity"/>
    <property type="evidence" value="ECO:0007669"/>
    <property type="project" value="TreeGrafter"/>
</dbReference>
<proteinExistence type="inferred from homology"/>
<dbReference type="InterPro" id="IPR039424">
    <property type="entry name" value="SBP_5"/>
</dbReference>
<protein>
    <submittedName>
        <fullName evidence="7">ABC transporter substrate-binding protein</fullName>
    </submittedName>
</protein>
<evidence type="ECO:0000256" key="4">
    <source>
        <dbReference type="SAM" id="MobiDB-lite"/>
    </source>
</evidence>
<dbReference type="PROSITE" id="PS51257">
    <property type="entry name" value="PROKAR_LIPOPROTEIN"/>
    <property type="match status" value="1"/>
</dbReference>
<evidence type="ECO:0000256" key="5">
    <source>
        <dbReference type="SAM" id="SignalP"/>
    </source>
</evidence>
<dbReference type="GO" id="GO:0042597">
    <property type="term" value="C:periplasmic space"/>
    <property type="evidence" value="ECO:0007669"/>
    <property type="project" value="UniProtKB-ARBA"/>
</dbReference>
<feature type="compositionally biased region" description="Acidic residues" evidence="4">
    <location>
        <begin position="24"/>
        <end position="53"/>
    </location>
</feature>
<dbReference type="Proteomes" id="UP000248066">
    <property type="component" value="Unassembled WGS sequence"/>
</dbReference>
<dbReference type="OrthoDB" id="9796817at2"/>
<evidence type="ECO:0000256" key="3">
    <source>
        <dbReference type="ARBA" id="ARBA00022729"/>
    </source>
</evidence>
<organism evidence="7 8">
    <name type="scientific">Alteribacter lacisalsi</name>
    <dbReference type="NCBI Taxonomy" id="2045244"/>
    <lineage>
        <taxon>Bacteria</taxon>
        <taxon>Bacillati</taxon>
        <taxon>Bacillota</taxon>
        <taxon>Bacilli</taxon>
        <taxon>Bacillales</taxon>
        <taxon>Bacillaceae</taxon>
        <taxon>Alteribacter</taxon>
    </lineage>
</organism>
<dbReference type="EMBL" id="PDOF01000001">
    <property type="protein sequence ID" value="PYZ97070.1"/>
    <property type="molecule type" value="Genomic_DNA"/>
</dbReference>
<comment type="similarity">
    <text evidence="1">Belongs to the bacterial solute-binding protein 5 family.</text>
</comment>
<dbReference type="InterPro" id="IPR030678">
    <property type="entry name" value="Peptide/Ni-bd"/>
</dbReference>
<keyword evidence="2" id="KW-0813">Transport</keyword>
<keyword evidence="3 5" id="KW-0732">Signal</keyword>
<evidence type="ECO:0000256" key="1">
    <source>
        <dbReference type="ARBA" id="ARBA00005695"/>
    </source>
</evidence>
<accession>A0A2W0HAK9</accession>
<feature type="region of interest" description="Disordered" evidence="4">
    <location>
        <begin position="23"/>
        <end position="56"/>
    </location>
</feature>
<feature type="chain" id="PRO_5038706005" evidence="5">
    <location>
        <begin position="24"/>
        <end position="564"/>
    </location>
</feature>
<evidence type="ECO:0000259" key="6">
    <source>
        <dbReference type="Pfam" id="PF00496"/>
    </source>
</evidence>
<dbReference type="RefSeq" id="WP_110515777.1">
    <property type="nucleotide sequence ID" value="NZ_PDOF01000001.1"/>
</dbReference>
<reference evidence="7 8" key="1">
    <citation type="submission" date="2017-10" db="EMBL/GenBank/DDBJ databases">
        <title>Bacillus sp. nov., a halophilic bacterium isolated from a Yangshapao Lake.</title>
        <authorList>
            <person name="Wang H."/>
        </authorList>
    </citation>
    <scope>NUCLEOTIDE SEQUENCE [LARGE SCALE GENOMIC DNA]</scope>
    <source>
        <strain evidence="7 8">YSP-3</strain>
    </source>
</reference>
<dbReference type="Gene3D" id="3.40.190.10">
    <property type="entry name" value="Periplasmic binding protein-like II"/>
    <property type="match status" value="1"/>
</dbReference>
<dbReference type="AlphaFoldDB" id="A0A2W0HAK9"/>
<sequence length="564" mass="62687">MRKKSLWMWPLSVALVASLAACGGDDETGGDEDTGDNGEETEENGDEGSENGSEDGNLAADQTLIFARGGDSVSLDYASVTDGESSRVTKQIYESLLEFDADSFEIGPGLAHDWDVADDGLTYTFYLEEGVTFHDGTDFNADAVKLNFERWADPEHEFAFADEGYNYSVYGTQFGGFAGDDGHVIDEINVINDHEVEFVLNEQLGSFIQNMGMSYFAITSPAAFEEYGSAINENPVGTGPFKFVSWSRDDQIVLEKNEDYWQEGYPKLDSVIFQVIPDNSARLTALRSGEIDIMDGLNPDDVDAIEGEDGMTVFERATNNIGYLGFNMEKEPFDDVLVRQALNHAVDKEALIETLFAGLAEPAKNIIPPDYLGYNDNVDEYEYDPERAMELLEEAGYADGLEFDLWTMPVARPYMPDPQRAAEVLQENFNEVGVTANIHTEEWATYLERTEQGEQDLFMLGWSGTNGDPDYFYGNLLHGSAIPGGNRTFYRSDEADDLFNRGKVSIDDDERDEIYQEAAQVVHEDAPMIPLVHSIPVLAGSERVQNYVPHPSTSESLHEVELTE</sequence>
<evidence type="ECO:0000256" key="2">
    <source>
        <dbReference type="ARBA" id="ARBA00022448"/>
    </source>
</evidence>
<feature type="domain" description="Solute-binding protein family 5" evidence="6">
    <location>
        <begin position="105"/>
        <end position="481"/>
    </location>
</feature>
<dbReference type="Gene3D" id="3.90.76.10">
    <property type="entry name" value="Dipeptide-binding Protein, Domain 1"/>
    <property type="match status" value="1"/>
</dbReference>
<dbReference type="SUPFAM" id="SSF53850">
    <property type="entry name" value="Periplasmic binding protein-like II"/>
    <property type="match status" value="1"/>
</dbReference>
<dbReference type="InterPro" id="IPR000914">
    <property type="entry name" value="SBP_5_dom"/>
</dbReference>
<dbReference type="PANTHER" id="PTHR30290:SF9">
    <property type="entry name" value="OLIGOPEPTIDE-BINDING PROTEIN APPA"/>
    <property type="match status" value="1"/>
</dbReference>
<feature type="signal peptide" evidence="5">
    <location>
        <begin position="1"/>
        <end position="23"/>
    </location>
</feature>